<name>V6TSM2_GIAIN</name>
<dbReference type="VEuPathDB" id="GiardiaDB:GL50803_0016167"/>
<comment type="caution">
    <text evidence="3">The sequence shown here is derived from an EMBL/GenBank/DDBJ whole genome shotgun (WGS) entry which is preliminary data.</text>
</comment>
<dbReference type="Pfam" id="PF12796">
    <property type="entry name" value="Ank_2"/>
    <property type="match status" value="2"/>
</dbReference>
<organism evidence="3 4">
    <name type="scientific">Giardia intestinalis</name>
    <name type="common">Giardia lamblia</name>
    <dbReference type="NCBI Taxonomy" id="5741"/>
    <lineage>
        <taxon>Eukaryota</taxon>
        <taxon>Metamonada</taxon>
        <taxon>Diplomonadida</taxon>
        <taxon>Hexamitidae</taxon>
        <taxon>Giardiinae</taxon>
        <taxon>Giardia</taxon>
    </lineage>
</organism>
<dbReference type="GO" id="GO:0005524">
    <property type="term" value="F:ATP binding"/>
    <property type="evidence" value="ECO:0007669"/>
    <property type="project" value="InterPro"/>
</dbReference>
<proteinExistence type="predicted"/>
<dbReference type="SUPFAM" id="SSF56112">
    <property type="entry name" value="Protein kinase-like (PK-like)"/>
    <property type="match status" value="1"/>
</dbReference>
<dbReference type="Proteomes" id="UP000018040">
    <property type="component" value="Unassembled WGS sequence"/>
</dbReference>
<evidence type="ECO:0000259" key="2">
    <source>
        <dbReference type="PROSITE" id="PS50011"/>
    </source>
</evidence>
<dbReference type="PANTHER" id="PTHR24184:SF11">
    <property type="entry name" value="ANKYRIN REPEAT AND SOCS BOX CONTAINING 3"/>
    <property type="match status" value="1"/>
</dbReference>
<evidence type="ECO:0000313" key="4">
    <source>
        <dbReference type="Proteomes" id="UP000018040"/>
    </source>
</evidence>
<dbReference type="Pfam" id="PF15175">
    <property type="entry name" value="SPATA24"/>
    <property type="match status" value="1"/>
</dbReference>
<reference evidence="3 4" key="2">
    <citation type="journal article" date="2013" name="Genome Biol. Evol.">
        <title>Genome sequencing of Giardia lamblia genotypes A2 and B isolates (DH and GS) and comparative analysis with the genomes of genotypes A1 and E (WB and Pig).</title>
        <authorList>
            <person name="Adam R.D."/>
            <person name="Dahlstrom E.W."/>
            <person name="Martens C.A."/>
            <person name="Bruno D.P."/>
            <person name="Barbian K.D."/>
            <person name="Ricklefs S.M."/>
            <person name="Hernandez M.M."/>
            <person name="Narla N.P."/>
            <person name="Patel R.B."/>
            <person name="Porcella S.F."/>
            <person name="Nash T.E."/>
        </authorList>
    </citation>
    <scope>NUCLEOTIDE SEQUENCE [LARGE SCALE GENOMIC DNA]</scope>
    <source>
        <strain evidence="3 4">GS</strain>
    </source>
</reference>
<dbReference type="GO" id="GO:0004672">
    <property type="term" value="F:protein kinase activity"/>
    <property type="evidence" value="ECO:0007669"/>
    <property type="project" value="InterPro"/>
</dbReference>
<dbReference type="Pfam" id="PF00069">
    <property type="entry name" value="Pkinase"/>
    <property type="match status" value="1"/>
</dbReference>
<dbReference type="SUPFAM" id="SSF48403">
    <property type="entry name" value="Ankyrin repeat"/>
    <property type="match status" value="1"/>
</dbReference>
<dbReference type="CDD" id="cd00180">
    <property type="entry name" value="PKc"/>
    <property type="match status" value="1"/>
</dbReference>
<protein>
    <submittedName>
        <fullName evidence="3">Ankyrin repeat protein</fullName>
    </submittedName>
</protein>
<dbReference type="PROSITE" id="PS50011">
    <property type="entry name" value="PROTEIN_KINASE_DOM"/>
    <property type="match status" value="1"/>
</dbReference>
<dbReference type="InterPro" id="IPR011009">
    <property type="entry name" value="Kinase-like_dom_sf"/>
</dbReference>
<dbReference type="Gene3D" id="1.25.40.20">
    <property type="entry name" value="Ankyrin repeat-containing domain"/>
    <property type="match status" value="2"/>
</dbReference>
<dbReference type="VEuPathDB" id="GiardiaDB:QR46_1491"/>
<feature type="coiled-coil region" evidence="1">
    <location>
        <begin position="285"/>
        <end position="319"/>
    </location>
</feature>
<evidence type="ECO:0000313" key="3">
    <source>
        <dbReference type="EMBL" id="ESU41696.1"/>
    </source>
</evidence>
<dbReference type="Gene3D" id="1.10.510.10">
    <property type="entry name" value="Transferase(Phosphotransferase) domain 1"/>
    <property type="match status" value="1"/>
</dbReference>
<dbReference type="SMART" id="SM00248">
    <property type="entry name" value="ANK"/>
    <property type="match status" value="5"/>
</dbReference>
<dbReference type="Gene3D" id="3.30.200.20">
    <property type="entry name" value="Phosphorylase Kinase, domain 1"/>
    <property type="match status" value="1"/>
</dbReference>
<dbReference type="VEuPathDB" id="GiardiaDB:GL50581_3846"/>
<dbReference type="AlphaFoldDB" id="V6TSM2"/>
<reference evidence="4" key="1">
    <citation type="submission" date="2012-02" db="EMBL/GenBank/DDBJ databases">
        <title>Genome sequencing of Giardia lamblia Genotypes A2 and B isolates (DH and GS) and comparative analysis with the genomes of Genotypes A1 and E (WB and Pig).</title>
        <authorList>
            <person name="Adam R."/>
            <person name="Dahlstrom E."/>
            <person name="Martens C."/>
            <person name="Bruno D."/>
            <person name="Barbian K."/>
            <person name="Porcella S.F."/>
            <person name="Nash T."/>
        </authorList>
    </citation>
    <scope>NUCLEOTIDE SEQUENCE</scope>
    <source>
        <strain evidence="4">GS</strain>
    </source>
</reference>
<dbReference type="EMBL" id="AHHH01000114">
    <property type="protein sequence ID" value="ESU41696.1"/>
    <property type="molecule type" value="Genomic_DNA"/>
</dbReference>
<dbReference type="OrthoDB" id="3256376at2759"/>
<feature type="domain" description="Protein kinase" evidence="2">
    <location>
        <begin position="16"/>
        <end position="271"/>
    </location>
</feature>
<evidence type="ECO:0000256" key="1">
    <source>
        <dbReference type="SAM" id="Coils"/>
    </source>
</evidence>
<accession>V6TSM2</accession>
<keyword evidence="1" id="KW-0175">Coiled coil</keyword>
<dbReference type="PANTHER" id="PTHR24184">
    <property type="entry name" value="SI:CH211-189E2.2"/>
    <property type="match status" value="1"/>
</dbReference>
<gene>
    <name evidence="3" type="ORF">GSB_152465</name>
</gene>
<dbReference type="InterPro" id="IPR036770">
    <property type="entry name" value="Ankyrin_rpt-contain_sf"/>
</dbReference>
<dbReference type="InterPro" id="IPR002110">
    <property type="entry name" value="Ankyrin_rpt"/>
</dbReference>
<dbReference type="InterPro" id="IPR000719">
    <property type="entry name" value="Prot_kinase_dom"/>
</dbReference>
<dbReference type="InterPro" id="IPR029176">
    <property type="entry name" value="SPATA24"/>
</dbReference>
<dbReference type="VEuPathDB" id="GiardiaDB:DHA2_153069"/>
<sequence>MPAYSFATSKADDIVAAFDGQLGSGALGVVYRLKNAPQDAIKEIRTDGVTNETLECFKKLTPVLTRLDNPNVLKYKDVFAKEDFMYMRMQLCEESLETSIKTLRRKKATLGDDEALDIVQQVADGLVYLHDPNKRDANGNPLPVLCCYDLQPSNVLVLDDKKRFVISDFGIPRDGLNNTVRPSIYAAPEVHTSKKYSPASDVWSLGVILYELHVGSRPPFFKDSNPKSVYVRGWTPDLSAVKCEPIKGILSRVLVLDEDGRPSAAGLSGMIEDAKSRVTVSIQRYRELGEKCKHAEAEVQRLKDALAAKDAEIRQLRASLEASPPTSTGPSSASTELIAAVQRGDAQAVRSLASSGKGLRMTDTAGMTALMHAAKQGSSAIASMLLDEVRMKDNARKVALMYAAESGCVETVRVLANREAASKDSDGRCALMFAAERGHVPVVLELLPYEQTLKDSRGWTALMHAAKSGQTEAVRVLVEKQKGRVNNDNQTALDIVRDDTSVPNRSAVIDILSKYPQEKQ</sequence>